<dbReference type="InterPro" id="IPR011011">
    <property type="entry name" value="Znf_FYVE_PHD"/>
</dbReference>
<proteinExistence type="inferred from homology"/>
<feature type="compositionally biased region" description="Polar residues" evidence="14">
    <location>
        <begin position="1048"/>
        <end position="1057"/>
    </location>
</feature>
<dbReference type="Pfam" id="PF16474">
    <property type="entry name" value="KIND"/>
    <property type="match status" value="2"/>
</dbReference>
<evidence type="ECO:0000256" key="11">
    <source>
        <dbReference type="ARBA" id="ARBA00023203"/>
    </source>
</evidence>
<evidence type="ECO:0000256" key="1">
    <source>
        <dbReference type="ARBA" id="ARBA00004180"/>
    </source>
</evidence>
<dbReference type="GO" id="GO:0005856">
    <property type="term" value="C:cytoskeleton"/>
    <property type="evidence" value="ECO:0007669"/>
    <property type="project" value="UniProtKB-SubCell"/>
</dbReference>
<feature type="compositionally biased region" description="Polar residues" evidence="14">
    <location>
        <begin position="1371"/>
        <end position="1385"/>
    </location>
</feature>
<dbReference type="GO" id="GO:0005886">
    <property type="term" value="C:plasma membrane"/>
    <property type="evidence" value="ECO:0007669"/>
    <property type="project" value="UniProtKB-SubCell"/>
</dbReference>
<feature type="region of interest" description="Disordered" evidence="14">
    <location>
        <begin position="1015"/>
        <end position="1137"/>
    </location>
</feature>
<dbReference type="EMBL" id="CAJPWZ010000193">
    <property type="protein sequence ID" value="CAG2188007.1"/>
    <property type="molecule type" value="Genomic_DNA"/>
</dbReference>
<dbReference type="GO" id="GO:0030041">
    <property type="term" value="P:actin filament polymerization"/>
    <property type="evidence" value="ECO:0007669"/>
    <property type="project" value="TreeGrafter"/>
</dbReference>
<comment type="subcellular location">
    <subcellularLocation>
        <location evidence="3">Cell membrane</location>
        <topology evidence="3">Peripheral membrane protein</topology>
        <orientation evidence="3">Cytoplasmic side</orientation>
    </subcellularLocation>
    <subcellularLocation>
        <location evidence="2">Cytoplasm</location>
        <location evidence="2">Cytoskeleton</location>
    </subcellularLocation>
    <subcellularLocation>
        <location evidence="1">Cytoplasmic vesicle membrane</location>
        <topology evidence="1">Peripheral membrane protein</topology>
        <orientation evidence="1">Cytoplasmic side</orientation>
    </subcellularLocation>
</comment>
<dbReference type="GO" id="GO:0040038">
    <property type="term" value="P:polar body extrusion after meiotic divisions"/>
    <property type="evidence" value="ECO:0007669"/>
    <property type="project" value="TreeGrafter"/>
</dbReference>
<dbReference type="InterPro" id="IPR011019">
    <property type="entry name" value="KIND_dom"/>
</dbReference>
<feature type="compositionally biased region" description="Basic and acidic residues" evidence="14">
    <location>
        <begin position="867"/>
        <end position="881"/>
    </location>
</feature>
<evidence type="ECO:0000256" key="10">
    <source>
        <dbReference type="ARBA" id="ARBA00023136"/>
    </source>
</evidence>
<protein>
    <submittedName>
        <fullName evidence="16">SPIR</fullName>
    </submittedName>
</protein>
<evidence type="ECO:0000256" key="14">
    <source>
        <dbReference type="SAM" id="MobiDB-lite"/>
    </source>
</evidence>
<evidence type="ECO:0000259" key="15">
    <source>
        <dbReference type="PROSITE" id="PS51377"/>
    </source>
</evidence>
<evidence type="ECO:0000256" key="8">
    <source>
        <dbReference type="ARBA" id="ARBA00022737"/>
    </source>
</evidence>
<keyword evidence="12" id="KW-0206">Cytoskeleton</keyword>
<dbReference type="GO" id="GO:0005938">
    <property type="term" value="C:cell cortex"/>
    <property type="evidence" value="ECO:0007669"/>
    <property type="project" value="TreeGrafter"/>
</dbReference>
<evidence type="ECO:0000313" key="16">
    <source>
        <dbReference type="EMBL" id="CAG2188007.1"/>
    </source>
</evidence>
<evidence type="ECO:0000256" key="2">
    <source>
        <dbReference type="ARBA" id="ARBA00004245"/>
    </source>
</evidence>
<feature type="compositionally biased region" description="Polar residues" evidence="14">
    <location>
        <begin position="1322"/>
        <end position="1332"/>
    </location>
</feature>
<evidence type="ECO:0000256" key="9">
    <source>
        <dbReference type="ARBA" id="ARBA00022927"/>
    </source>
</evidence>
<comment type="caution">
    <text evidence="16">The sequence shown here is derived from an EMBL/GenBank/DDBJ whole genome shotgun (WGS) entry which is preliminary data.</text>
</comment>
<dbReference type="GO" id="GO:0030659">
    <property type="term" value="C:cytoplasmic vesicle membrane"/>
    <property type="evidence" value="ECO:0007669"/>
    <property type="project" value="UniProtKB-SubCell"/>
</dbReference>
<dbReference type="CDD" id="cd22065">
    <property type="entry name" value="WH2_Spire_1-2_r1"/>
    <property type="match status" value="1"/>
</dbReference>
<feature type="region of interest" description="Disordered" evidence="14">
    <location>
        <begin position="1451"/>
        <end position="1485"/>
    </location>
</feature>
<keyword evidence="10" id="KW-0472">Membrane</keyword>
<dbReference type="GO" id="GO:0015031">
    <property type="term" value="P:protein transport"/>
    <property type="evidence" value="ECO:0007669"/>
    <property type="project" value="UniProtKB-KW"/>
</dbReference>
<dbReference type="GO" id="GO:0051639">
    <property type="term" value="P:actin filament network formation"/>
    <property type="evidence" value="ECO:0007669"/>
    <property type="project" value="TreeGrafter"/>
</dbReference>
<dbReference type="Proteomes" id="UP000683360">
    <property type="component" value="Unassembled WGS sequence"/>
</dbReference>
<feature type="region of interest" description="Disordered" evidence="14">
    <location>
        <begin position="852"/>
        <end position="886"/>
    </location>
</feature>
<feature type="compositionally biased region" description="Basic and acidic residues" evidence="14">
    <location>
        <begin position="1165"/>
        <end position="1187"/>
    </location>
</feature>
<dbReference type="GO" id="GO:0051295">
    <property type="term" value="P:establishment of meiotic spindle localization"/>
    <property type="evidence" value="ECO:0007669"/>
    <property type="project" value="TreeGrafter"/>
</dbReference>
<feature type="compositionally biased region" description="Polar residues" evidence="14">
    <location>
        <begin position="192"/>
        <end position="201"/>
    </location>
</feature>
<evidence type="ECO:0000256" key="7">
    <source>
        <dbReference type="ARBA" id="ARBA00022490"/>
    </source>
</evidence>
<keyword evidence="7" id="KW-0963">Cytoplasm</keyword>
<feature type="region of interest" description="Disordered" evidence="14">
    <location>
        <begin position="192"/>
        <end position="217"/>
    </location>
</feature>
<evidence type="ECO:0000256" key="3">
    <source>
        <dbReference type="ARBA" id="ARBA00004413"/>
    </source>
</evidence>
<feature type="compositionally biased region" description="Basic and acidic residues" evidence="14">
    <location>
        <begin position="973"/>
        <end position="984"/>
    </location>
</feature>
<feature type="compositionally biased region" description="Polar residues" evidence="14">
    <location>
        <begin position="1109"/>
        <end position="1123"/>
    </location>
</feature>
<feature type="region of interest" description="Disordered" evidence="14">
    <location>
        <begin position="1502"/>
        <end position="1524"/>
    </location>
</feature>
<feature type="region of interest" description="Disordered" evidence="14">
    <location>
        <begin position="959"/>
        <end position="1001"/>
    </location>
</feature>
<keyword evidence="17" id="KW-1185">Reference proteome</keyword>
<evidence type="ECO:0000256" key="6">
    <source>
        <dbReference type="ARBA" id="ARBA00022475"/>
    </source>
</evidence>
<dbReference type="GO" id="GO:0048193">
    <property type="term" value="P:Golgi vesicle transport"/>
    <property type="evidence" value="ECO:0007669"/>
    <property type="project" value="TreeGrafter"/>
</dbReference>
<keyword evidence="13" id="KW-0968">Cytoplasmic vesicle</keyword>
<evidence type="ECO:0000313" key="17">
    <source>
        <dbReference type="Proteomes" id="UP000683360"/>
    </source>
</evidence>
<name>A0A8S3PWD1_MYTED</name>
<dbReference type="PANTHER" id="PTHR21345">
    <property type="entry name" value="SPIRE"/>
    <property type="match status" value="1"/>
</dbReference>
<feature type="compositionally biased region" description="Polar residues" evidence="14">
    <location>
        <begin position="1509"/>
        <end position="1524"/>
    </location>
</feature>
<dbReference type="GO" id="GO:0045010">
    <property type="term" value="P:actin nucleation"/>
    <property type="evidence" value="ECO:0007669"/>
    <property type="project" value="InterPro"/>
</dbReference>
<feature type="compositionally biased region" description="Polar residues" evidence="14">
    <location>
        <begin position="1665"/>
        <end position="1676"/>
    </location>
</feature>
<feature type="compositionally biased region" description="Low complexity" evidence="14">
    <location>
        <begin position="1058"/>
        <end position="1077"/>
    </location>
</feature>
<accession>A0A8S3PWD1</accession>
<comment type="similarity">
    <text evidence="4">Belongs to the spire family.</text>
</comment>
<evidence type="ECO:0000256" key="4">
    <source>
        <dbReference type="ARBA" id="ARBA00010956"/>
    </source>
</evidence>
<feature type="compositionally biased region" description="Acidic residues" evidence="14">
    <location>
        <begin position="899"/>
        <end position="908"/>
    </location>
</feature>
<feature type="region of interest" description="Disordered" evidence="14">
    <location>
        <begin position="1278"/>
        <end position="1431"/>
    </location>
</feature>
<dbReference type="SUPFAM" id="SSF57903">
    <property type="entry name" value="FYVE/PHD zinc finger"/>
    <property type="match status" value="1"/>
</dbReference>
<keyword evidence="11" id="KW-0009">Actin-binding</keyword>
<gene>
    <name evidence="16" type="ORF">MEDL_3461</name>
</gene>
<evidence type="ECO:0000256" key="12">
    <source>
        <dbReference type="ARBA" id="ARBA00023212"/>
    </source>
</evidence>
<feature type="compositionally biased region" description="Polar residues" evidence="14">
    <location>
        <begin position="959"/>
        <end position="969"/>
    </location>
</feature>
<feature type="region of interest" description="Disordered" evidence="14">
    <location>
        <begin position="1151"/>
        <end position="1266"/>
    </location>
</feature>
<dbReference type="SMART" id="SM00750">
    <property type="entry name" value="KIND"/>
    <property type="match status" value="1"/>
</dbReference>
<sequence>MANTSQNENGEIFIDSLSLEDILVAFNNAVNEEQAWSVCYQCAQFFQNFESQSLDDCRFKYHELYKYGKRALKFNKDGAVFIEYSEISRGTGKGPPGKLILIHIRNFVCHLRNRKSSLDNRAIEVCRDKQHNTSQQNTTQKTTTVNKTLHRKLQWSTKHYSENYNSPQNSTQKTTMVHKTLLRKLQQSTKLNTENYNGPQNTTQKTTTVHKTQHRKLQWSTKLNTENYNGPQNTTQKTTTVNKTLLRKLHQSTKHYLENYNSQQNTTQKTTTVNKTLLRKLHHSRNTTQKTTTVHKTLLRKLQQSTKLNTENYNSQQNTTQKTTSVNKTLLRKLQQSTKHYSEKTTTVNKTLLRKLHQSTKHYSENYNSPQNTTQKTTTVHKTLNQELQQSTKHYSENYNGPQNTTQKTTTKTTTVHKTLNQELQQSTKHYSENYNGPQNTTQKTTTVHKTLLRKLQQSTKHYTENYNSPQNTTQKTTTVHKTLLRKLHQLTKHYSENYNGPQNTTQKTTSVNKTLLRKLQWSTKHYSENYNSPQNTTQKTTSVNKTLLRKLQWSTNTTQKTTTVHKTLLRKLQWSTKHYLKKLQIVPHLLVKRKNSVTGKDIKIVTENDAIQALGLVIYQALDFGLGDNEERHLGRDLEHLLELMINPDEEDETFNADDEGIEKDAKEGCTFQEITVLCVRHLTSNQDAGYHYKAVCRALAAEAAELLLFLDKVTRENKRLVETQLLDKDLQQLDNLQRADWARLWVQMMRELRQGVRLKKVEHIHLPPVEFELTPFEILLEDIRTRRYTLNKVQVNGDIPNTVKSDAHDVMLDFIRSRPPLQPAKDRVLKSPPKRELSVREQLLLHIRSQPPKLKSVSEGQHMVETSRTKLDNNNEKENPQPVRKVIKPDFNLLLDSFEDDEDDDSSTLSPKSRRSSVATPSPEQEVPQWRRTVVRDVVTQERHNLLKRRNTITVCESPQVSPTSPVENEASLKHREHESKVKRSGPVSKSNACPSDLRKRLNDKLHGCSSVSRLHTRRMHGSISEVPSESDNSESIIDEQKTVKSESQTTVRRASSSLSSMSSSTLNKVNSVDNSRVRRSSSRTMSTNDSDATRQNSKSLIRVQRKISNSDENSSIQTNESKIRVRRKISDSGQESVQVVKNISVQRKLSSSSEISSSQAAEQKRRQKLLDSAENSKQRTKNIETSKTQLSDSSEKNKIVQRATSYRTRRPVSFELSEDQDSNKSLEDKSSRPHSPKIIIPKRSSSPISHSSPLSPTSPTKTHVSTCFAGLTDMSSSPIKMHVSPSSKKEHENACMNDSEDTEISLGRSLPSRRILVSRRTSMPVSKSCNDLDETESPQPAELHRTQSVLEIEPEKPRPKPRPRLSIKRNSLSPGDTITDISPTVPKIESPAETTPKKESTVNPPKPVPRPRTKLVQRSQSQRTSVRHSLDLTQLRAINTPDFSVLENGLVQEEAENKPSSPRRSYRSETPDPSMFGGETSPRLSELNVNELLNVSAPSVQEKDTNNSSCAPPCQDSSSESKWQHPIECLSLTLEEVMHIRTVLTKAELESLINQPEFYTMISKGKVCFTCKEVKFSILGQWGNRCKICKRNVCNNCLRKMNIPTEHFHNIPVHTLSPIPLGQEALDILKVYESTGSVPHSPLTQKKLLREIENKSPKKSLQRSQTFNSSPNLASPLPNKNLLKGPQMNVCCECKKMIMDIIRTSRTSIALINKRKTVQSTTTSNEEKRPSSLSASSLSLSVKNFFTQK</sequence>
<organism evidence="16 17">
    <name type="scientific">Mytilus edulis</name>
    <name type="common">Blue mussel</name>
    <dbReference type="NCBI Taxonomy" id="6550"/>
    <lineage>
        <taxon>Eukaryota</taxon>
        <taxon>Metazoa</taxon>
        <taxon>Spiralia</taxon>
        <taxon>Lophotrochozoa</taxon>
        <taxon>Mollusca</taxon>
        <taxon>Bivalvia</taxon>
        <taxon>Autobranchia</taxon>
        <taxon>Pteriomorphia</taxon>
        <taxon>Mytilida</taxon>
        <taxon>Mytiloidea</taxon>
        <taxon>Mytilidae</taxon>
        <taxon>Mytilinae</taxon>
        <taxon>Mytilus</taxon>
    </lineage>
</organism>
<feature type="region of interest" description="Disordered" evidence="14">
    <location>
        <begin position="899"/>
        <end position="934"/>
    </location>
</feature>
<dbReference type="SMR" id="A0A8S3PWD1"/>
<reference evidence="16" key="1">
    <citation type="submission" date="2021-03" db="EMBL/GenBank/DDBJ databases">
        <authorList>
            <person name="Bekaert M."/>
        </authorList>
    </citation>
    <scope>NUCLEOTIDE SEQUENCE</scope>
</reference>
<feature type="domain" description="KIND" evidence="15">
    <location>
        <begin position="606"/>
        <end position="708"/>
    </location>
</feature>
<feature type="region of interest" description="Disordered" evidence="14">
    <location>
        <begin position="1658"/>
        <end position="1683"/>
    </location>
</feature>
<dbReference type="GO" id="GO:0036089">
    <property type="term" value="P:cleavage furrow formation"/>
    <property type="evidence" value="ECO:0007669"/>
    <property type="project" value="TreeGrafter"/>
</dbReference>
<dbReference type="PANTHER" id="PTHR21345:SF3">
    <property type="entry name" value="PROTEIN SPIRE"/>
    <property type="match status" value="1"/>
</dbReference>
<feature type="compositionally biased region" description="Basic and acidic residues" evidence="14">
    <location>
        <begin position="1224"/>
        <end position="1234"/>
    </location>
</feature>
<dbReference type="OrthoDB" id="10043757at2759"/>
<feature type="compositionally biased region" description="Low complexity" evidence="14">
    <location>
        <begin position="1153"/>
        <end position="1164"/>
    </location>
</feature>
<evidence type="ECO:0000256" key="13">
    <source>
        <dbReference type="ARBA" id="ARBA00023329"/>
    </source>
</evidence>
<dbReference type="GO" id="GO:0003779">
    <property type="term" value="F:actin binding"/>
    <property type="evidence" value="ECO:0007669"/>
    <property type="project" value="UniProtKB-KW"/>
</dbReference>
<dbReference type="Gene3D" id="1.10.510.10">
    <property type="entry name" value="Transferase(Phosphotransferase) domain 1"/>
    <property type="match status" value="2"/>
</dbReference>
<keyword evidence="6" id="KW-1003">Cell membrane</keyword>
<keyword evidence="8" id="KW-0677">Repeat</keyword>
<feature type="compositionally biased region" description="Low complexity" evidence="14">
    <location>
        <begin position="1239"/>
        <end position="1266"/>
    </location>
</feature>
<dbReference type="PROSITE" id="PS51377">
    <property type="entry name" value="KIND"/>
    <property type="match status" value="1"/>
</dbReference>
<keyword evidence="5" id="KW-0813">Transport</keyword>
<evidence type="ECO:0000256" key="5">
    <source>
        <dbReference type="ARBA" id="ARBA00022448"/>
    </source>
</evidence>
<dbReference type="InterPro" id="IPR029901">
    <property type="entry name" value="Spire"/>
</dbReference>
<keyword evidence="9" id="KW-0653">Protein transport</keyword>
<dbReference type="GO" id="GO:0008017">
    <property type="term" value="F:microtubule binding"/>
    <property type="evidence" value="ECO:0007669"/>
    <property type="project" value="TreeGrafter"/>
</dbReference>